<dbReference type="OrthoDB" id="6475849at2759"/>
<dbReference type="AlphaFoldDB" id="A0A1J1IJP7"/>
<evidence type="ECO:0000256" key="2">
    <source>
        <dbReference type="ARBA" id="ARBA00007357"/>
    </source>
</evidence>
<dbReference type="EMBL" id="CVRI01000048">
    <property type="protein sequence ID" value="CRK98673.1"/>
    <property type="molecule type" value="Genomic_DNA"/>
</dbReference>
<dbReference type="PROSITE" id="PS51885">
    <property type="entry name" value="NEPRILYSIN"/>
    <property type="match status" value="1"/>
</dbReference>
<organism evidence="4 5">
    <name type="scientific">Clunio marinus</name>
    <dbReference type="NCBI Taxonomy" id="568069"/>
    <lineage>
        <taxon>Eukaryota</taxon>
        <taxon>Metazoa</taxon>
        <taxon>Ecdysozoa</taxon>
        <taxon>Arthropoda</taxon>
        <taxon>Hexapoda</taxon>
        <taxon>Insecta</taxon>
        <taxon>Pterygota</taxon>
        <taxon>Neoptera</taxon>
        <taxon>Endopterygota</taxon>
        <taxon>Diptera</taxon>
        <taxon>Nematocera</taxon>
        <taxon>Chironomoidea</taxon>
        <taxon>Chironomidae</taxon>
        <taxon>Clunio</taxon>
    </lineage>
</organism>
<protein>
    <submittedName>
        <fullName evidence="4">CLUMA_CG012403, isoform A</fullName>
    </submittedName>
</protein>
<dbReference type="InterPro" id="IPR000718">
    <property type="entry name" value="Peptidase_M13"/>
</dbReference>
<evidence type="ECO:0000313" key="4">
    <source>
        <dbReference type="EMBL" id="CRK98673.1"/>
    </source>
</evidence>
<comment type="subcellular location">
    <subcellularLocation>
        <location evidence="1">Cell membrane</location>
        <topology evidence="1">Single-pass type II membrane protein</topology>
    </subcellularLocation>
</comment>
<accession>A0A1J1IJP7</accession>
<evidence type="ECO:0000259" key="3">
    <source>
        <dbReference type="Pfam" id="PF05649"/>
    </source>
</evidence>
<reference evidence="4 5" key="1">
    <citation type="submission" date="2015-04" db="EMBL/GenBank/DDBJ databases">
        <authorList>
            <person name="Syromyatnikov M.Y."/>
            <person name="Popov V.N."/>
        </authorList>
    </citation>
    <scope>NUCLEOTIDE SEQUENCE [LARGE SCALE GENOMIC DNA]</scope>
</reference>
<dbReference type="InterPro" id="IPR008753">
    <property type="entry name" value="Peptidase_M13_N"/>
</dbReference>
<comment type="similarity">
    <text evidence="2">Belongs to the peptidase M13 family.</text>
</comment>
<dbReference type="Pfam" id="PF05649">
    <property type="entry name" value="Peptidase_M13_N"/>
    <property type="match status" value="1"/>
</dbReference>
<dbReference type="Gene3D" id="3.40.390.10">
    <property type="entry name" value="Collagenase (Catalytic Domain)"/>
    <property type="match status" value="1"/>
</dbReference>
<feature type="domain" description="Peptidase M13 N-terminal" evidence="3">
    <location>
        <begin position="30"/>
        <end position="77"/>
    </location>
</feature>
<evidence type="ECO:0000313" key="5">
    <source>
        <dbReference type="Proteomes" id="UP000183832"/>
    </source>
</evidence>
<dbReference type="GO" id="GO:0004222">
    <property type="term" value="F:metalloendopeptidase activity"/>
    <property type="evidence" value="ECO:0007669"/>
    <property type="project" value="InterPro"/>
</dbReference>
<dbReference type="InterPro" id="IPR024079">
    <property type="entry name" value="MetalloPept_cat_dom_sf"/>
</dbReference>
<keyword evidence="5" id="KW-1185">Reference proteome</keyword>
<name>A0A1J1IJP7_9DIPT</name>
<gene>
    <name evidence="4" type="ORF">CLUMA_CG012403</name>
</gene>
<dbReference type="GO" id="GO:0006508">
    <property type="term" value="P:proteolysis"/>
    <property type="evidence" value="ECO:0007669"/>
    <property type="project" value="InterPro"/>
</dbReference>
<sequence length="88" mass="10039">MKFVVAQSTDCHHVSAMLLSSLVVVLNLDPCYDFYDFACGSFVMKNYTPDESVAVDTFIETEENIDMKIYALLNDENRKFLQLCSEIV</sequence>
<dbReference type="SUPFAM" id="SSF55486">
    <property type="entry name" value="Metalloproteases ('zincins'), catalytic domain"/>
    <property type="match status" value="1"/>
</dbReference>
<proteinExistence type="inferred from homology"/>
<dbReference type="Proteomes" id="UP000183832">
    <property type="component" value="Unassembled WGS sequence"/>
</dbReference>
<evidence type="ECO:0000256" key="1">
    <source>
        <dbReference type="ARBA" id="ARBA00004401"/>
    </source>
</evidence>